<accession>A0ABR5VA57</accession>
<dbReference type="EMBL" id="LTEB01000024">
    <property type="protein sequence ID" value="KXU18401.1"/>
    <property type="molecule type" value="Genomic_DNA"/>
</dbReference>
<feature type="transmembrane region" description="Helical" evidence="1">
    <location>
        <begin position="41"/>
        <end position="61"/>
    </location>
</feature>
<feature type="transmembrane region" description="Helical" evidence="1">
    <location>
        <begin position="73"/>
        <end position="95"/>
    </location>
</feature>
<comment type="caution">
    <text evidence="2">The sequence shown here is derived from an EMBL/GenBank/DDBJ whole genome shotgun (WGS) entry which is preliminary data.</text>
</comment>
<feature type="transmembrane region" description="Helical" evidence="1">
    <location>
        <begin position="101"/>
        <end position="124"/>
    </location>
</feature>
<dbReference type="Proteomes" id="UP000070339">
    <property type="component" value="Unassembled WGS sequence"/>
</dbReference>
<sequence length="126" mass="13690">MILNEYSRGEQITGLAWLCLGALTSLVLEVVYLTARLPLPGGTSVAFPITIVLAWWFNTVLTRTARLWSDNSYIGLVPLAAWLLGYFAFVLGAVVTGDMWLANNILSLLLLIAGIGGGIFPFFAQK</sequence>
<keyword evidence="1" id="KW-0812">Transmembrane</keyword>
<dbReference type="RefSeq" id="WP_061921737.1">
    <property type="nucleotide sequence ID" value="NZ_LTEB01000024.1"/>
</dbReference>
<protein>
    <submittedName>
        <fullName evidence="2">Membrane protein</fullName>
    </submittedName>
</protein>
<gene>
    <name evidence="2" type="ORF">WM41_0956</name>
</gene>
<proteinExistence type="predicted"/>
<keyword evidence="3" id="KW-1185">Reference proteome</keyword>
<evidence type="ECO:0000313" key="3">
    <source>
        <dbReference type="Proteomes" id="UP000070339"/>
    </source>
</evidence>
<keyword evidence="1" id="KW-0472">Membrane</keyword>
<organism evidence="2 3">
    <name type="scientific">Corynebacterium simulans</name>
    <dbReference type="NCBI Taxonomy" id="146827"/>
    <lineage>
        <taxon>Bacteria</taxon>
        <taxon>Bacillati</taxon>
        <taxon>Actinomycetota</taxon>
        <taxon>Actinomycetes</taxon>
        <taxon>Mycobacteriales</taxon>
        <taxon>Corynebacteriaceae</taxon>
        <taxon>Corynebacterium</taxon>
    </lineage>
</organism>
<evidence type="ECO:0000313" key="2">
    <source>
        <dbReference type="EMBL" id="KXU18401.1"/>
    </source>
</evidence>
<evidence type="ECO:0000256" key="1">
    <source>
        <dbReference type="SAM" id="Phobius"/>
    </source>
</evidence>
<name>A0ABR5VA57_9CORY</name>
<feature type="transmembrane region" description="Helical" evidence="1">
    <location>
        <begin position="12"/>
        <end position="35"/>
    </location>
</feature>
<reference evidence="2 3" key="1">
    <citation type="journal article" date="2016" name="Int. J. Syst. Evol. Microbiol.">
        <title>Resolving the Complexity of Human Skin Metagenomes Using Single-Molecule Sequencing.</title>
        <authorList>
            <consortium name="NISC Comparative Sequencing Program"/>
            <person name="Tsai Y.C."/>
            <person name="Conlan S."/>
            <person name="Deming C."/>
            <person name="Segre J.A."/>
            <person name="Kong H.H."/>
            <person name="Korlach J."/>
            <person name="Oh J."/>
        </authorList>
    </citation>
    <scope>NUCLEOTIDE SEQUENCE [LARGE SCALE GENOMIC DNA]</scope>
    <source>
        <strain evidence="2 3">1B08</strain>
    </source>
</reference>
<keyword evidence="1" id="KW-1133">Transmembrane helix</keyword>